<dbReference type="GO" id="GO:0030313">
    <property type="term" value="C:cell envelope"/>
    <property type="evidence" value="ECO:0007669"/>
    <property type="project" value="UniProtKB-SubCell"/>
</dbReference>
<keyword evidence="3" id="KW-0325">Glycoprotein</keyword>
<dbReference type="OrthoDB" id="5507063at2"/>
<feature type="chain" id="PRO_5013854248" description="Secretion system C-terminal sorting domain-containing protein" evidence="4">
    <location>
        <begin position="25"/>
        <end position="675"/>
    </location>
</feature>
<dbReference type="Gene3D" id="2.60.40.10">
    <property type="entry name" value="Immunoglobulins"/>
    <property type="match status" value="1"/>
</dbReference>
<reference evidence="5 6" key="1">
    <citation type="submission" date="2017-10" db="EMBL/GenBank/DDBJ databases">
        <title>The draft genome sequence of Lewinella marina KCTC 32374.</title>
        <authorList>
            <person name="Wang K."/>
        </authorList>
    </citation>
    <scope>NUCLEOTIDE SEQUENCE [LARGE SCALE GENOMIC DNA]</scope>
    <source>
        <strain evidence="5 6">MKG-38</strain>
    </source>
</reference>
<dbReference type="SUPFAM" id="SSF52058">
    <property type="entry name" value="L domain-like"/>
    <property type="match status" value="2"/>
</dbReference>
<dbReference type="InterPro" id="IPR051648">
    <property type="entry name" value="CWI-Assembly_Regulator"/>
</dbReference>
<organism evidence="5 6">
    <name type="scientific">Neolewinella marina</name>
    <dbReference type="NCBI Taxonomy" id="438751"/>
    <lineage>
        <taxon>Bacteria</taxon>
        <taxon>Pseudomonadati</taxon>
        <taxon>Bacteroidota</taxon>
        <taxon>Saprospiria</taxon>
        <taxon>Saprospirales</taxon>
        <taxon>Lewinellaceae</taxon>
        <taxon>Neolewinella</taxon>
    </lineage>
</organism>
<comment type="caution">
    <text evidence="5">The sequence shown here is derived from an EMBL/GenBank/DDBJ whole genome shotgun (WGS) entry which is preliminary data.</text>
</comment>
<evidence type="ECO:0000256" key="1">
    <source>
        <dbReference type="ARBA" id="ARBA00004196"/>
    </source>
</evidence>
<evidence type="ECO:0000313" key="5">
    <source>
        <dbReference type="EMBL" id="PHK98816.1"/>
    </source>
</evidence>
<gene>
    <name evidence="5" type="ORF">CGL56_10155</name>
</gene>
<dbReference type="InterPro" id="IPR013783">
    <property type="entry name" value="Ig-like_fold"/>
</dbReference>
<keyword evidence="6" id="KW-1185">Reference proteome</keyword>
<dbReference type="PANTHER" id="PTHR31018">
    <property type="entry name" value="SPORULATION-SPECIFIC PROTEIN-RELATED"/>
    <property type="match status" value="1"/>
</dbReference>
<evidence type="ECO:0000256" key="3">
    <source>
        <dbReference type="ARBA" id="ARBA00023180"/>
    </source>
</evidence>
<evidence type="ECO:0000313" key="6">
    <source>
        <dbReference type="Proteomes" id="UP000226437"/>
    </source>
</evidence>
<comment type="subcellular location">
    <subcellularLocation>
        <location evidence="1">Cell envelope</location>
    </subcellularLocation>
</comment>
<dbReference type="RefSeq" id="WP_099106426.1">
    <property type="nucleotide sequence ID" value="NZ_JAATJF010000001.1"/>
</dbReference>
<keyword evidence="2 4" id="KW-0732">Signal</keyword>
<dbReference type="EMBL" id="PDLO01000003">
    <property type="protein sequence ID" value="PHK98816.1"/>
    <property type="molecule type" value="Genomic_DNA"/>
</dbReference>
<evidence type="ECO:0000256" key="2">
    <source>
        <dbReference type="ARBA" id="ARBA00022729"/>
    </source>
</evidence>
<accession>A0A2G0CFR1</accession>
<proteinExistence type="predicted"/>
<dbReference type="AlphaFoldDB" id="A0A2G0CFR1"/>
<sequence>MRRNTLLACLFLSLYATIPFLAGAQTYTGDVLLTTQTEVDAFDSGGTPYTEVAGSLTIQATGTITDLSNLSALTTVTGSLSLTDWGADDTAGAGNPLGGLTSLTSVGNLQIGSGDPATVTGLQSVSLPALTTVSGNLLMQQVPNLATASFPALTQTGGDFNLTHLPQLDYFDGPLLATIGGQMRLNELDDLVNLDNLPAVASIGSSLIIRGNDNLTTLDGLSAGVSGGANFTLTELVVEFNQVLTSIAGISATISDVLTITDNSTLSNVGRDLTLVTGMNSITINDNASLTNISRIFDGTGAIEVADISIAGNNKLRITGGQELNVTNSLVYSNNPQVSLLLNFEGTTALASALQIVGNSSLTETHPLRNLTTVTGGVTIQNNDALTPTSAIVDTQPVSGLTGFQSLERAAFLTFDGNDGMDNLDDFASLVVLDNALQITNNGVLGDCCQLPCQVAVDGAAFDTYNPAVAVSSNSGNCADKAAIRNNCVSAGCAAAAPVRWADFRLEETPRGVQLNWTTTTETNNAYFTVERSADGNTFSAIGAVAGAGTTRSPRNYAFIDERPLPGRQFYRLRQVDADGTFEYSPVRSILAEAGRGAVKVFPNPVARGSVVSGAVDSGQCRSLNVYSGRGRLVRRVTVSPSGNWRLQTGELPAGLYTLRLAGADAADWTRLLVR</sequence>
<feature type="signal peptide" evidence="4">
    <location>
        <begin position="1"/>
        <end position="24"/>
    </location>
</feature>
<protein>
    <recommendedName>
        <fullName evidence="7">Secretion system C-terminal sorting domain-containing protein</fullName>
    </recommendedName>
</protein>
<evidence type="ECO:0000256" key="4">
    <source>
        <dbReference type="SAM" id="SignalP"/>
    </source>
</evidence>
<name>A0A2G0CFR1_9BACT</name>
<evidence type="ECO:0008006" key="7">
    <source>
        <dbReference type="Google" id="ProtNLM"/>
    </source>
</evidence>
<dbReference type="Proteomes" id="UP000226437">
    <property type="component" value="Unassembled WGS sequence"/>
</dbReference>
<dbReference type="PANTHER" id="PTHR31018:SF3">
    <property type="entry name" value="RECEPTOR PROTEIN-TYROSINE KINASE"/>
    <property type="match status" value="1"/>
</dbReference>